<name>A0A1M3TWV5_ASPLC</name>
<sequence length="72" mass="7913">MGFDITLPVCVILPSHPASLCTILSPIPSLLPFLPPNTFSPLYPFISRSCGFLCIYYYCLGSPRPSNTHPDL</sequence>
<evidence type="ECO:0000313" key="1">
    <source>
        <dbReference type="EMBL" id="OJZ91319.1"/>
    </source>
</evidence>
<evidence type="ECO:0000313" key="2">
    <source>
        <dbReference type="Proteomes" id="UP000184063"/>
    </source>
</evidence>
<dbReference type="AlphaFoldDB" id="A0A1M3TWV5"/>
<gene>
    <name evidence="1" type="ORF">ASPFODRAFT_41742</name>
</gene>
<protein>
    <submittedName>
        <fullName evidence="1">Uncharacterized protein</fullName>
    </submittedName>
</protein>
<dbReference type="Proteomes" id="UP000184063">
    <property type="component" value="Unassembled WGS sequence"/>
</dbReference>
<accession>A0A1M3TWV5</accession>
<dbReference type="EMBL" id="KV878237">
    <property type="protein sequence ID" value="OJZ91319.1"/>
    <property type="molecule type" value="Genomic_DNA"/>
</dbReference>
<reference evidence="2" key="1">
    <citation type="journal article" date="2017" name="Genome Biol.">
        <title>Comparative genomics reveals high biological diversity and specific adaptations in the industrially and medically important fungal genus Aspergillus.</title>
        <authorList>
            <person name="de Vries R.P."/>
            <person name="Riley R."/>
            <person name="Wiebenga A."/>
            <person name="Aguilar-Osorio G."/>
            <person name="Amillis S."/>
            <person name="Uchima C.A."/>
            <person name="Anderluh G."/>
            <person name="Asadollahi M."/>
            <person name="Askin M."/>
            <person name="Barry K."/>
            <person name="Battaglia E."/>
            <person name="Bayram O."/>
            <person name="Benocci T."/>
            <person name="Braus-Stromeyer S.A."/>
            <person name="Caldana C."/>
            <person name="Canovas D."/>
            <person name="Cerqueira G.C."/>
            <person name="Chen F."/>
            <person name="Chen W."/>
            <person name="Choi C."/>
            <person name="Clum A."/>
            <person name="Dos Santos R.A."/>
            <person name="Damasio A.R."/>
            <person name="Diallinas G."/>
            <person name="Emri T."/>
            <person name="Fekete E."/>
            <person name="Flipphi M."/>
            <person name="Freyberg S."/>
            <person name="Gallo A."/>
            <person name="Gournas C."/>
            <person name="Habgood R."/>
            <person name="Hainaut M."/>
            <person name="Harispe M.L."/>
            <person name="Henrissat B."/>
            <person name="Hilden K.S."/>
            <person name="Hope R."/>
            <person name="Hossain A."/>
            <person name="Karabika E."/>
            <person name="Karaffa L."/>
            <person name="Karanyi Z."/>
            <person name="Krasevec N."/>
            <person name="Kuo A."/>
            <person name="Kusch H."/>
            <person name="LaButti K."/>
            <person name="Lagendijk E.L."/>
            <person name="Lapidus A."/>
            <person name="Levasseur A."/>
            <person name="Lindquist E."/>
            <person name="Lipzen A."/>
            <person name="Logrieco A.F."/>
            <person name="MacCabe A."/>
            <person name="Maekelae M.R."/>
            <person name="Malavazi I."/>
            <person name="Melin P."/>
            <person name="Meyer V."/>
            <person name="Mielnichuk N."/>
            <person name="Miskei M."/>
            <person name="Molnar A.P."/>
            <person name="Mule G."/>
            <person name="Ngan C.Y."/>
            <person name="Orejas M."/>
            <person name="Orosz E."/>
            <person name="Ouedraogo J.P."/>
            <person name="Overkamp K.M."/>
            <person name="Park H.-S."/>
            <person name="Perrone G."/>
            <person name="Piumi F."/>
            <person name="Punt P.J."/>
            <person name="Ram A.F."/>
            <person name="Ramon A."/>
            <person name="Rauscher S."/>
            <person name="Record E."/>
            <person name="Riano-Pachon D.M."/>
            <person name="Robert V."/>
            <person name="Roehrig J."/>
            <person name="Ruller R."/>
            <person name="Salamov A."/>
            <person name="Salih N.S."/>
            <person name="Samson R.A."/>
            <person name="Sandor E."/>
            <person name="Sanguinetti M."/>
            <person name="Schuetze T."/>
            <person name="Sepcic K."/>
            <person name="Shelest E."/>
            <person name="Sherlock G."/>
            <person name="Sophianopoulou V."/>
            <person name="Squina F.M."/>
            <person name="Sun H."/>
            <person name="Susca A."/>
            <person name="Todd R.B."/>
            <person name="Tsang A."/>
            <person name="Unkles S.E."/>
            <person name="van de Wiele N."/>
            <person name="van Rossen-Uffink D."/>
            <person name="Oliveira J.V."/>
            <person name="Vesth T.C."/>
            <person name="Visser J."/>
            <person name="Yu J.-H."/>
            <person name="Zhou M."/>
            <person name="Andersen M.R."/>
            <person name="Archer D.B."/>
            <person name="Baker S.E."/>
            <person name="Benoit I."/>
            <person name="Brakhage A.A."/>
            <person name="Braus G.H."/>
            <person name="Fischer R."/>
            <person name="Frisvad J.C."/>
            <person name="Goldman G.H."/>
            <person name="Houbraken J."/>
            <person name="Oakley B."/>
            <person name="Pocsi I."/>
            <person name="Scazzocchio C."/>
            <person name="Seiboth B."/>
            <person name="vanKuyk P.A."/>
            <person name="Wortman J."/>
            <person name="Dyer P.S."/>
            <person name="Grigoriev I.V."/>
        </authorList>
    </citation>
    <scope>NUCLEOTIDE SEQUENCE [LARGE SCALE GENOMIC DNA]</scope>
    <source>
        <strain evidence="2">CBS 106.47</strain>
    </source>
</reference>
<proteinExistence type="predicted"/>
<dbReference type="VEuPathDB" id="FungiDB:ASPFODRAFT_41742"/>
<organism evidence="1 2">
    <name type="scientific">Aspergillus luchuensis (strain CBS 106.47)</name>
    <dbReference type="NCBI Taxonomy" id="1137211"/>
    <lineage>
        <taxon>Eukaryota</taxon>
        <taxon>Fungi</taxon>
        <taxon>Dikarya</taxon>
        <taxon>Ascomycota</taxon>
        <taxon>Pezizomycotina</taxon>
        <taxon>Eurotiomycetes</taxon>
        <taxon>Eurotiomycetidae</taxon>
        <taxon>Eurotiales</taxon>
        <taxon>Aspergillaceae</taxon>
        <taxon>Aspergillus</taxon>
        <taxon>Aspergillus subgen. Circumdati</taxon>
    </lineage>
</organism>